<dbReference type="Pfam" id="PF05015">
    <property type="entry name" value="HigB-like_toxin"/>
    <property type="match status" value="1"/>
</dbReference>
<reference evidence="1 2" key="1">
    <citation type="submission" date="2020-08" db="EMBL/GenBank/DDBJ databases">
        <title>Genomic Encyclopedia of Type Strains, Phase IV (KMG-V): Genome sequencing to study the core and pangenomes of soil and plant-associated prokaryotes.</title>
        <authorList>
            <person name="Whitman W."/>
        </authorList>
    </citation>
    <scope>NUCLEOTIDE SEQUENCE [LARGE SCALE GENOMIC DNA]</scope>
    <source>
        <strain evidence="1 2">X5P3</strain>
    </source>
</reference>
<dbReference type="EMBL" id="JACHIO010000027">
    <property type="protein sequence ID" value="MBB5066422.1"/>
    <property type="molecule type" value="Genomic_DNA"/>
</dbReference>
<name>A0A7W8EC16_9BACT</name>
<evidence type="ECO:0000313" key="1">
    <source>
        <dbReference type="EMBL" id="MBB5066422.1"/>
    </source>
</evidence>
<dbReference type="PANTHER" id="PTHR40266:SF2">
    <property type="entry name" value="TOXIN HIGB-1"/>
    <property type="match status" value="1"/>
</dbReference>
<dbReference type="InterPro" id="IPR007711">
    <property type="entry name" value="HigB-1"/>
</dbReference>
<sequence>MIRSFADKETETLFFTGKSRRHAAIVAVARRKLQVLDNTSHLDDLRQPAGNRLEALKGNRKGQYSIRINDQYRICFVWRDTEPHEVEIVDYH</sequence>
<comment type="caution">
    <text evidence="1">The sequence shown here is derived from an EMBL/GenBank/DDBJ whole genome shotgun (WGS) entry which is preliminary data.</text>
</comment>
<dbReference type="Proteomes" id="UP000584867">
    <property type="component" value="Unassembled WGS sequence"/>
</dbReference>
<gene>
    <name evidence="1" type="ORF">HDF15_004799</name>
</gene>
<dbReference type="RefSeq" id="WP_184260009.1">
    <property type="nucleotide sequence ID" value="NZ_JACHIO010000027.1"/>
</dbReference>
<evidence type="ECO:0000313" key="2">
    <source>
        <dbReference type="Proteomes" id="UP000584867"/>
    </source>
</evidence>
<dbReference type="AlphaFoldDB" id="A0A7W8EC16"/>
<dbReference type="SUPFAM" id="SSF143011">
    <property type="entry name" value="RelE-like"/>
    <property type="match status" value="1"/>
</dbReference>
<protein>
    <submittedName>
        <fullName evidence="1">Proteic killer suppression protein</fullName>
    </submittedName>
</protein>
<proteinExistence type="predicted"/>
<organism evidence="1 2">
    <name type="scientific">Granulicella mallensis</name>
    <dbReference type="NCBI Taxonomy" id="940614"/>
    <lineage>
        <taxon>Bacteria</taxon>
        <taxon>Pseudomonadati</taxon>
        <taxon>Acidobacteriota</taxon>
        <taxon>Terriglobia</taxon>
        <taxon>Terriglobales</taxon>
        <taxon>Acidobacteriaceae</taxon>
        <taxon>Granulicella</taxon>
    </lineage>
</organism>
<dbReference type="InterPro" id="IPR035093">
    <property type="entry name" value="RelE/ParE_toxin_dom_sf"/>
</dbReference>
<accession>A0A7W8EC16</accession>
<dbReference type="PANTHER" id="PTHR40266">
    <property type="entry name" value="TOXIN HIGB-1"/>
    <property type="match status" value="1"/>
</dbReference>
<dbReference type="Gene3D" id="3.30.2310.20">
    <property type="entry name" value="RelE-like"/>
    <property type="match status" value="1"/>
</dbReference>